<keyword evidence="1 3" id="KW-0378">Hydrolase</keyword>
<protein>
    <submittedName>
        <fullName evidence="3">Carbon-nitrogen hydrolase</fullName>
    </submittedName>
</protein>
<accession>A0A1A9K9E5</accession>
<dbReference type="Pfam" id="PF00795">
    <property type="entry name" value="CN_hydrolase"/>
    <property type="match status" value="1"/>
</dbReference>
<dbReference type="InterPro" id="IPR036526">
    <property type="entry name" value="C-N_Hydrolase_sf"/>
</dbReference>
<evidence type="ECO:0000313" key="4">
    <source>
        <dbReference type="Proteomes" id="UP000077748"/>
    </source>
</evidence>
<reference evidence="3 4" key="1">
    <citation type="submission" date="2016-05" db="EMBL/GenBank/DDBJ databases">
        <title>Genome Sequence of Pseudomonas citronellolis Strain SJTE-3, an Estrogens and Persistent Organic Pollutants degradation strain.</title>
        <authorList>
            <person name="Liang R."/>
        </authorList>
    </citation>
    <scope>NUCLEOTIDE SEQUENCE [LARGE SCALE GENOMIC DNA]</scope>
    <source>
        <strain evidence="3 4">SJTE-3</strain>
    </source>
</reference>
<organism evidence="3 4">
    <name type="scientific">Pseudomonas citronellolis</name>
    <dbReference type="NCBI Taxonomy" id="53408"/>
    <lineage>
        <taxon>Bacteria</taxon>
        <taxon>Pseudomonadati</taxon>
        <taxon>Pseudomonadota</taxon>
        <taxon>Gammaproteobacteria</taxon>
        <taxon>Pseudomonadales</taxon>
        <taxon>Pseudomonadaceae</taxon>
        <taxon>Pseudomonas</taxon>
    </lineage>
</organism>
<dbReference type="EMBL" id="CP015878">
    <property type="protein sequence ID" value="ANI14079.1"/>
    <property type="molecule type" value="Genomic_DNA"/>
</dbReference>
<dbReference type="Proteomes" id="UP000077748">
    <property type="component" value="Chromosome"/>
</dbReference>
<dbReference type="InterPro" id="IPR003010">
    <property type="entry name" value="C-N_Hydrolase"/>
</dbReference>
<dbReference type="AlphaFoldDB" id="A0A1A9K9E5"/>
<dbReference type="SUPFAM" id="SSF56317">
    <property type="entry name" value="Carbon-nitrogen hydrolase"/>
    <property type="match status" value="1"/>
</dbReference>
<gene>
    <name evidence="3" type="ORF">A9C11_08865</name>
</gene>
<dbReference type="RefSeq" id="WP_064582448.1">
    <property type="nucleotide sequence ID" value="NZ_CP015878.1"/>
</dbReference>
<dbReference type="PANTHER" id="PTHR43674:SF13">
    <property type="entry name" value="CN HYDROLASE DOMAIN-CONTAINING PROTEIN"/>
    <property type="match status" value="1"/>
</dbReference>
<dbReference type="GO" id="GO:0016811">
    <property type="term" value="F:hydrolase activity, acting on carbon-nitrogen (but not peptide) bonds, in linear amides"/>
    <property type="evidence" value="ECO:0007669"/>
    <property type="project" value="TreeGrafter"/>
</dbReference>
<dbReference type="CDD" id="cd07197">
    <property type="entry name" value="nitrilase"/>
    <property type="match status" value="1"/>
</dbReference>
<feature type="domain" description="CN hydrolase" evidence="2">
    <location>
        <begin position="50"/>
        <end position="372"/>
    </location>
</feature>
<proteinExistence type="predicted"/>
<dbReference type="Gene3D" id="3.60.110.10">
    <property type="entry name" value="Carbon-nitrogen hydrolase"/>
    <property type="match status" value="1"/>
</dbReference>
<dbReference type="InterPro" id="IPR050345">
    <property type="entry name" value="Aliph_Amidase/BUP"/>
</dbReference>
<name>A0A1A9K9E5_9PSED</name>
<dbReference type="PANTHER" id="PTHR43674">
    <property type="entry name" value="NITRILASE C965.09-RELATED"/>
    <property type="match status" value="1"/>
</dbReference>
<dbReference type="PROSITE" id="PS50263">
    <property type="entry name" value="CN_HYDROLASE"/>
    <property type="match status" value="1"/>
</dbReference>
<evidence type="ECO:0000313" key="3">
    <source>
        <dbReference type="EMBL" id="ANI14079.1"/>
    </source>
</evidence>
<evidence type="ECO:0000259" key="2">
    <source>
        <dbReference type="PROSITE" id="PS50263"/>
    </source>
</evidence>
<sequence length="372" mass="40546">MRKLTFLILVTLFAAYAGWAERRPVGHYLSDLRSQVVLNQGAPSERGNLLGVQPELYAPDYQNVERLRLKLAAYLEKARSEGLLGPRTVVVFPEHIGTWLVASGEKPEVYQARHLTEAMQWMAVSNPVKLARGWLIAKGRDRFTDALFRMKAVDMAHDYQTLFGGLARQFGVTLVAGSIVLPNPKVEDGVLVTGNGSLYNASLVFGSDGKPLGQPQRKVFPIDDEKPFIRAGHSDNLQVLDTPAGRLGVLICADSWYPINYAVLASEKVELLAVPAFLTGNGQWQQPWRGYNGARTPSDVQLKPGELSEGQAWQQLALGGRLAASGAQAGIAVFLRGQLWDLGSSGPGLVVDRGGQRLAEDGPGARLINLWL</sequence>
<evidence type="ECO:0000256" key="1">
    <source>
        <dbReference type="ARBA" id="ARBA00022801"/>
    </source>
</evidence>